<dbReference type="Proteomes" id="UP000094336">
    <property type="component" value="Unassembled WGS sequence"/>
</dbReference>
<dbReference type="STRING" id="984486.A0A1E3QWG0"/>
<dbReference type="EMBL" id="KV454427">
    <property type="protein sequence ID" value="ODQ81980.1"/>
    <property type="molecule type" value="Genomic_DNA"/>
</dbReference>
<dbReference type="AlphaFoldDB" id="A0A1E3QWG0"/>
<evidence type="ECO:0000313" key="1">
    <source>
        <dbReference type="EMBL" id="ODQ81980.1"/>
    </source>
</evidence>
<protein>
    <recommendedName>
        <fullName evidence="3">Mitochondrial group I intron splicing factor CCM1</fullName>
    </recommendedName>
</protein>
<organism evidence="1 2">
    <name type="scientific">Babjeviella inositovora NRRL Y-12698</name>
    <dbReference type="NCBI Taxonomy" id="984486"/>
    <lineage>
        <taxon>Eukaryota</taxon>
        <taxon>Fungi</taxon>
        <taxon>Dikarya</taxon>
        <taxon>Ascomycota</taxon>
        <taxon>Saccharomycotina</taxon>
        <taxon>Pichiomycetes</taxon>
        <taxon>Serinales incertae sedis</taxon>
        <taxon>Babjeviella</taxon>
    </lineage>
</organism>
<keyword evidence="2" id="KW-1185">Reference proteome</keyword>
<evidence type="ECO:0000313" key="2">
    <source>
        <dbReference type="Proteomes" id="UP000094336"/>
    </source>
</evidence>
<reference evidence="2" key="1">
    <citation type="submission" date="2016-05" db="EMBL/GenBank/DDBJ databases">
        <title>Comparative genomics of biotechnologically important yeasts.</title>
        <authorList>
            <consortium name="DOE Joint Genome Institute"/>
            <person name="Riley R."/>
            <person name="Haridas S."/>
            <person name="Wolfe K.H."/>
            <person name="Lopes M.R."/>
            <person name="Hittinger C.T."/>
            <person name="Goker M."/>
            <person name="Salamov A."/>
            <person name="Wisecaver J."/>
            <person name="Long T.M."/>
            <person name="Aerts A.L."/>
            <person name="Barry K."/>
            <person name="Choi C."/>
            <person name="Clum A."/>
            <person name="Coughlan A.Y."/>
            <person name="Deshpande S."/>
            <person name="Douglass A.P."/>
            <person name="Hanson S.J."/>
            <person name="Klenk H.-P."/>
            <person name="Labutti K."/>
            <person name="Lapidus A."/>
            <person name="Lindquist E."/>
            <person name="Lipzen A."/>
            <person name="Meier-Kolthoff J.P."/>
            <person name="Ohm R.A."/>
            <person name="Otillar R.P."/>
            <person name="Pangilinan J."/>
            <person name="Peng Y."/>
            <person name="Rokas A."/>
            <person name="Rosa C.A."/>
            <person name="Scheuner C."/>
            <person name="Sibirny A.A."/>
            <person name="Slot J.C."/>
            <person name="Stielow J.B."/>
            <person name="Sun H."/>
            <person name="Kurtzman C.P."/>
            <person name="Blackwell M."/>
            <person name="Grigoriev I.V."/>
            <person name="Jeffries T.W."/>
        </authorList>
    </citation>
    <scope>NUCLEOTIDE SEQUENCE [LARGE SCALE GENOMIC DNA]</scope>
    <source>
        <strain evidence="2">NRRL Y-12698</strain>
    </source>
</reference>
<accession>A0A1E3QWG0</accession>
<dbReference type="GeneID" id="30148193"/>
<gene>
    <name evidence="1" type="ORF">BABINDRAFT_165485</name>
</gene>
<name>A0A1E3QWG0_9ASCO</name>
<sequence length="715" mass="82481">MWSSIQPIRHITNKTPPRLAVLLSRRLFQKAPECKAIARAETAPTFSIDLPFPSHSTSIKAVKTKVPGYSECPALGETCVDLALRGQFRELVLELTFNLQRHQCLQIRHLVHILSQLNELENFAAVAKLYSIHVPLFRLHAPPQAVKEQFMFAFYQLGALPQFEVVFQSYLAHKPISPHFLVDALLLYVKSGDVKLANELLHQFLTQDYPALPGDTLHLYLRSLMKANCTLSSVQDAFAIAHDSLQLNDETYAMMLEAYVRLGSLEEATLYREYLANKGLNRLLPVRMQEIIEQFIAEKRDSALLAVLNRRYLALIEEVRCLVPSKTNFDIHRFLNQAYLKLLRVNGAKNNFEDVEAVLAVVQNDPLFDSDQLHSTVAQCFAKVGDAESIHIYMDRLRSIGHVLRPEYVVLMYKALLNRYPYLGRQFSRDLMDRLHELPTKLQVAVSRNYRLALNRRGYYLKSGNDRLIREICLADPTDPSAKFRVTNPDEQVVQSLRAMVRSGVKPQFHHLWQILRHFLGRKSFDSALAVSQMMLECHYRTPIKVDLAWLKYNVSQPKERASAGKRVWEFVQVNRRRLNAQNVLELGVLCTAVRNYELSVQLVMGLDDELSSDETMLKFLVLFKAYMYQQNFQGLGELIAEFRGRDVVYKPFFNDELKKYVKYLKTMKVEHASVEELIGLVKEVQVELFNERFKAHKQAKEMLDLIVKWARPQA</sequence>
<dbReference type="InterPro" id="IPR011990">
    <property type="entry name" value="TPR-like_helical_dom_sf"/>
</dbReference>
<evidence type="ECO:0008006" key="3">
    <source>
        <dbReference type="Google" id="ProtNLM"/>
    </source>
</evidence>
<dbReference type="RefSeq" id="XP_018987308.1">
    <property type="nucleotide sequence ID" value="XM_019130340.1"/>
</dbReference>
<proteinExistence type="predicted"/>
<dbReference type="Gene3D" id="1.25.40.10">
    <property type="entry name" value="Tetratricopeptide repeat domain"/>
    <property type="match status" value="1"/>
</dbReference>